<name>A0ABT6DMF5_9BACT</name>
<gene>
    <name evidence="6" type="ORF">NWE73_14975</name>
</gene>
<feature type="domain" description="HTH lysR-type" evidence="5">
    <location>
        <begin position="4"/>
        <end position="61"/>
    </location>
</feature>
<dbReference type="SUPFAM" id="SSF46785">
    <property type="entry name" value="Winged helix' DNA-binding domain"/>
    <property type="match status" value="1"/>
</dbReference>
<dbReference type="CDD" id="cd05466">
    <property type="entry name" value="PBP2_LTTR_substrate"/>
    <property type="match status" value="1"/>
</dbReference>
<dbReference type="InterPro" id="IPR036388">
    <property type="entry name" value="WH-like_DNA-bd_sf"/>
</dbReference>
<evidence type="ECO:0000256" key="1">
    <source>
        <dbReference type="ARBA" id="ARBA00009437"/>
    </source>
</evidence>
<reference evidence="6" key="1">
    <citation type="submission" date="2022-08" db="EMBL/GenBank/DDBJ databases">
        <title>Novel Bdellovibrio Species Isolated from Svalbard: Designation Bdellovibrio svalbardensis.</title>
        <authorList>
            <person name="Mitchell R.J."/>
            <person name="Choi S.Y."/>
        </authorList>
    </citation>
    <scope>NUCLEOTIDE SEQUENCE</scope>
    <source>
        <strain evidence="6">PAP01</strain>
    </source>
</reference>
<keyword evidence="3" id="KW-0238">DNA-binding</keyword>
<dbReference type="PROSITE" id="PS50931">
    <property type="entry name" value="HTH_LYSR"/>
    <property type="match status" value="1"/>
</dbReference>
<organism evidence="6 7">
    <name type="scientific">Bdellovibrio svalbardensis</name>
    <dbReference type="NCBI Taxonomy" id="2972972"/>
    <lineage>
        <taxon>Bacteria</taxon>
        <taxon>Pseudomonadati</taxon>
        <taxon>Bdellovibrionota</taxon>
        <taxon>Bdellovibrionia</taxon>
        <taxon>Bdellovibrionales</taxon>
        <taxon>Pseudobdellovibrionaceae</taxon>
        <taxon>Bdellovibrio</taxon>
    </lineage>
</organism>
<keyword evidence="2" id="KW-0805">Transcription regulation</keyword>
<evidence type="ECO:0000256" key="2">
    <source>
        <dbReference type="ARBA" id="ARBA00023015"/>
    </source>
</evidence>
<dbReference type="PANTHER" id="PTHR30126">
    <property type="entry name" value="HTH-TYPE TRANSCRIPTIONAL REGULATOR"/>
    <property type="match status" value="1"/>
</dbReference>
<dbReference type="RefSeq" id="WP_277579154.1">
    <property type="nucleotide sequence ID" value="NZ_JANRMI010000004.1"/>
</dbReference>
<keyword evidence="4" id="KW-0804">Transcription</keyword>
<proteinExistence type="inferred from homology"/>
<sequence length="292" mass="32954">MNKFDLNYLKYFYFVVTLNGFTKAADSLHVQQPVISRAVKLLEEQLGFKLIERQKKQVILTTEGKEIFKMAQKMFDSADQISAFAKERLGNISGDLCFATSDSLAPEIMGPILKAFIQRHPSMRPIHHAGPASLLLDKISAGAIEFGIFFNVPELPMDLEKSKLAHVPFDFVISKEFAKNKKTTESFIASKEQDDEESFRLPLFQKYRSHHKNVSIAAISSSSMARKAMAISGVGVTILPRFLVQEDIKKGLLKSLHEGEYSLPLYLVERKSSYKSKLKNELLSLMKDMVEA</sequence>
<dbReference type="Gene3D" id="1.10.10.10">
    <property type="entry name" value="Winged helix-like DNA-binding domain superfamily/Winged helix DNA-binding domain"/>
    <property type="match status" value="1"/>
</dbReference>
<protein>
    <submittedName>
        <fullName evidence="6">LysR family transcriptional regulator</fullName>
    </submittedName>
</protein>
<dbReference type="InterPro" id="IPR000847">
    <property type="entry name" value="LysR_HTH_N"/>
</dbReference>
<evidence type="ECO:0000256" key="4">
    <source>
        <dbReference type="ARBA" id="ARBA00023163"/>
    </source>
</evidence>
<comment type="caution">
    <text evidence="6">The sequence shown here is derived from an EMBL/GenBank/DDBJ whole genome shotgun (WGS) entry which is preliminary data.</text>
</comment>
<dbReference type="PRINTS" id="PR00039">
    <property type="entry name" value="HTHLYSR"/>
</dbReference>
<accession>A0ABT6DMF5</accession>
<keyword evidence="7" id="KW-1185">Reference proteome</keyword>
<dbReference type="InterPro" id="IPR005119">
    <property type="entry name" value="LysR_subst-bd"/>
</dbReference>
<comment type="similarity">
    <text evidence="1">Belongs to the LysR transcriptional regulatory family.</text>
</comment>
<evidence type="ECO:0000313" key="7">
    <source>
        <dbReference type="Proteomes" id="UP001152321"/>
    </source>
</evidence>
<dbReference type="Pfam" id="PF03466">
    <property type="entry name" value="LysR_substrate"/>
    <property type="match status" value="1"/>
</dbReference>
<evidence type="ECO:0000256" key="3">
    <source>
        <dbReference type="ARBA" id="ARBA00023125"/>
    </source>
</evidence>
<dbReference type="SUPFAM" id="SSF53850">
    <property type="entry name" value="Periplasmic binding protein-like II"/>
    <property type="match status" value="1"/>
</dbReference>
<dbReference type="Proteomes" id="UP001152321">
    <property type="component" value="Unassembled WGS sequence"/>
</dbReference>
<dbReference type="InterPro" id="IPR036390">
    <property type="entry name" value="WH_DNA-bd_sf"/>
</dbReference>
<dbReference type="EMBL" id="JANRMI010000004">
    <property type="protein sequence ID" value="MDG0817682.1"/>
    <property type="molecule type" value="Genomic_DNA"/>
</dbReference>
<dbReference type="PANTHER" id="PTHR30126:SF40">
    <property type="entry name" value="HTH-TYPE TRANSCRIPTIONAL REGULATOR GLTR"/>
    <property type="match status" value="1"/>
</dbReference>
<dbReference type="Pfam" id="PF00126">
    <property type="entry name" value="HTH_1"/>
    <property type="match status" value="1"/>
</dbReference>
<evidence type="ECO:0000259" key="5">
    <source>
        <dbReference type="PROSITE" id="PS50931"/>
    </source>
</evidence>
<evidence type="ECO:0000313" key="6">
    <source>
        <dbReference type="EMBL" id="MDG0817682.1"/>
    </source>
</evidence>
<dbReference type="Gene3D" id="3.40.190.10">
    <property type="entry name" value="Periplasmic binding protein-like II"/>
    <property type="match status" value="2"/>
</dbReference>